<sequence>MSSGNASGFKETLECQDMLENIAQILLGDTECASDEKKIMSKVNSLCCLLQDPTAGPSMKFDAETQLEGVDHGMGIQGNHATESIGDLPSCNQGLVFGHGGVSGVRRTCFDEESCLCGWIEVCDPAQGPKMSKLHSAVAPTADKPSPNFFPEEENLLFRPPLFFKETNPQPRSTPYGRHLQILLMDKPVYTGKMQWAYLGGAMLAAFSAVHTRPVKQNYERLIQCDKRLNLVSQQPDLVLDSPYFDIQASAKGSPTSSFDDMESTPAAQSSSKIGQNSAGLVSEHLLPQAPSPSSVMDLRAIEGNESRGGNSLQAQQSLSMSDLCPAASDEKKLMSRVNSLCCLLQDPTAGPSMKFDAETQLEGVDYGMKIQGNHVTESIGDLPSCNQGLVRDLPQGLKMSKLHSAGAPTADKPSPNFIPDEENLVLTAKSRVLRRPLSW</sequence>
<feature type="compositionally biased region" description="Polar residues" evidence="1">
    <location>
        <begin position="266"/>
        <end position="275"/>
    </location>
</feature>
<accession>A0A6A4M7J0</accession>
<name>A0A6A4M7J0_9ERIC</name>
<keyword evidence="3" id="KW-1185">Reference proteome</keyword>
<dbReference type="OrthoDB" id="10482393at2759"/>
<feature type="non-terminal residue" evidence="2">
    <location>
        <position position="1"/>
    </location>
</feature>
<gene>
    <name evidence="2" type="ORF">C3L33_05561</name>
</gene>
<proteinExistence type="predicted"/>
<dbReference type="EMBL" id="QEFC01000690">
    <property type="protein sequence ID" value="KAE9462528.1"/>
    <property type="molecule type" value="Genomic_DNA"/>
</dbReference>
<dbReference type="Proteomes" id="UP000428333">
    <property type="component" value="Linkage Group LG03"/>
</dbReference>
<dbReference type="PANTHER" id="PTHR33494">
    <property type="entry name" value="OS02G0793800 PROTEIN"/>
    <property type="match status" value="1"/>
</dbReference>
<feature type="region of interest" description="Disordered" evidence="1">
    <location>
        <begin position="251"/>
        <end position="275"/>
    </location>
</feature>
<evidence type="ECO:0000313" key="3">
    <source>
        <dbReference type="Proteomes" id="UP000428333"/>
    </source>
</evidence>
<evidence type="ECO:0000313" key="2">
    <source>
        <dbReference type="EMBL" id="KAE9462528.1"/>
    </source>
</evidence>
<comment type="caution">
    <text evidence="2">The sequence shown here is derived from an EMBL/GenBank/DDBJ whole genome shotgun (WGS) entry which is preliminary data.</text>
</comment>
<protein>
    <submittedName>
        <fullName evidence="2">Uncharacterized protein</fullName>
    </submittedName>
</protein>
<organism evidence="2 3">
    <name type="scientific">Rhododendron williamsianum</name>
    <dbReference type="NCBI Taxonomy" id="262921"/>
    <lineage>
        <taxon>Eukaryota</taxon>
        <taxon>Viridiplantae</taxon>
        <taxon>Streptophyta</taxon>
        <taxon>Embryophyta</taxon>
        <taxon>Tracheophyta</taxon>
        <taxon>Spermatophyta</taxon>
        <taxon>Magnoliopsida</taxon>
        <taxon>eudicotyledons</taxon>
        <taxon>Gunneridae</taxon>
        <taxon>Pentapetalae</taxon>
        <taxon>asterids</taxon>
        <taxon>Ericales</taxon>
        <taxon>Ericaceae</taxon>
        <taxon>Ericoideae</taxon>
        <taxon>Rhodoreae</taxon>
        <taxon>Rhododendron</taxon>
    </lineage>
</organism>
<evidence type="ECO:0000256" key="1">
    <source>
        <dbReference type="SAM" id="MobiDB-lite"/>
    </source>
</evidence>
<dbReference type="AlphaFoldDB" id="A0A6A4M7J0"/>
<dbReference type="PANTHER" id="PTHR33494:SF1">
    <property type="entry name" value="C2H2-TYPE DOMAIN-CONTAINING PROTEIN-RELATED"/>
    <property type="match status" value="1"/>
</dbReference>
<reference evidence="2 3" key="1">
    <citation type="journal article" date="2019" name="Genome Biol. Evol.">
        <title>The Rhododendron genome and chromosomal organization provide insight into shared whole-genome duplications across the heath family (Ericaceae).</title>
        <authorList>
            <person name="Soza V.L."/>
            <person name="Lindsley D."/>
            <person name="Waalkes A."/>
            <person name="Ramage E."/>
            <person name="Patwardhan R.P."/>
            <person name="Burton J.N."/>
            <person name="Adey A."/>
            <person name="Kumar A."/>
            <person name="Qiu R."/>
            <person name="Shendure J."/>
            <person name="Hall B."/>
        </authorList>
    </citation>
    <scope>NUCLEOTIDE SEQUENCE [LARGE SCALE GENOMIC DNA]</scope>
    <source>
        <strain evidence="2">RSF 1966-606</strain>
    </source>
</reference>